<evidence type="ECO:0000256" key="1">
    <source>
        <dbReference type="SAM" id="SignalP"/>
    </source>
</evidence>
<proteinExistence type="predicted"/>
<sequence length="76" mass="8668">MLLLFTKAWYLLLLYIYFKIQIKCDIDNVRIPECDVSIDSAICINDGQKILLPDAKPYGKARCVSPFSFATGRISH</sequence>
<feature type="signal peptide" evidence="1">
    <location>
        <begin position="1"/>
        <end position="24"/>
    </location>
</feature>
<name>A0A1A8ZXS7_PLAOA</name>
<gene>
    <name evidence="2" type="ORF">POVWA1_058190</name>
    <name evidence="3" type="ORF">POVWA2_057540</name>
</gene>
<dbReference type="EMBL" id="FLRE01000193">
    <property type="protein sequence ID" value="SBT49082.1"/>
    <property type="molecule type" value="Genomic_DNA"/>
</dbReference>
<protein>
    <submittedName>
        <fullName evidence="2">Secreted ookinete protein, putative (PSOP17)</fullName>
    </submittedName>
</protein>
<feature type="chain" id="PRO_5015060007" evidence="1">
    <location>
        <begin position="25"/>
        <end position="76"/>
    </location>
</feature>
<evidence type="ECO:0000313" key="4">
    <source>
        <dbReference type="Proteomes" id="UP000078550"/>
    </source>
</evidence>
<dbReference type="AlphaFoldDB" id="A0A1A8ZXS7"/>
<accession>A0A1A8ZXS7</accession>
<evidence type="ECO:0000313" key="2">
    <source>
        <dbReference type="EMBL" id="SBT48643.1"/>
    </source>
</evidence>
<dbReference type="Proteomes" id="UP000078555">
    <property type="component" value="Unassembled WGS sequence"/>
</dbReference>
<evidence type="ECO:0000313" key="5">
    <source>
        <dbReference type="Proteomes" id="UP000078555"/>
    </source>
</evidence>
<evidence type="ECO:0000313" key="3">
    <source>
        <dbReference type="EMBL" id="SBT49082.1"/>
    </source>
</evidence>
<dbReference type="EMBL" id="FLRD01000150">
    <property type="protein sequence ID" value="SBT48643.1"/>
    <property type="molecule type" value="Genomic_DNA"/>
</dbReference>
<organism evidence="2 5">
    <name type="scientific">Plasmodium ovale wallikeri</name>
    <dbReference type="NCBI Taxonomy" id="864142"/>
    <lineage>
        <taxon>Eukaryota</taxon>
        <taxon>Sar</taxon>
        <taxon>Alveolata</taxon>
        <taxon>Apicomplexa</taxon>
        <taxon>Aconoidasida</taxon>
        <taxon>Haemosporida</taxon>
        <taxon>Plasmodiidae</taxon>
        <taxon>Plasmodium</taxon>
        <taxon>Plasmodium (Plasmodium)</taxon>
    </lineage>
</organism>
<keyword evidence="5" id="KW-1185">Reference proteome</keyword>
<reference evidence="2" key="2">
    <citation type="submission" date="2016-05" db="EMBL/GenBank/DDBJ databases">
        <authorList>
            <person name="Lavstsen T."/>
            <person name="Jespersen J.S."/>
        </authorList>
    </citation>
    <scope>NUCLEOTIDE SEQUENCE [LARGE SCALE GENOMIC DNA]</scope>
</reference>
<keyword evidence="1" id="KW-0732">Signal</keyword>
<reference evidence="4 5" key="1">
    <citation type="submission" date="2016-05" db="EMBL/GenBank/DDBJ databases">
        <authorList>
            <person name="Naeem Raeece"/>
        </authorList>
    </citation>
    <scope>NUCLEOTIDE SEQUENCE [LARGE SCALE GENOMIC DNA]</scope>
</reference>
<dbReference type="Proteomes" id="UP000078550">
    <property type="component" value="Unassembled WGS sequence"/>
</dbReference>